<gene>
    <name evidence="1" type="ORF">SC09_contig10orf00020</name>
</gene>
<dbReference type="AlphaFoldDB" id="A0A0D1KUC3"/>
<protein>
    <submittedName>
        <fullName evidence="1">Uncharacterized protein</fullName>
    </submittedName>
</protein>
<dbReference type="EMBL" id="JXBC01000007">
    <property type="protein sequence ID" value="KIU09847.1"/>
    <property type="molecule type" value="Genomic_DNA"/>
</dbReference>
<organism evidence="1 2">
    <name type="scientific">Bacillus subtilis</name>
    <dbReference type="NCBI Taxonomy" id="1423"/>
    <lineage>
        <taxon>Bacteria</taxon>
        <taxon>Bacillati</taxon>
        <taxon>Bacillota</taxon>
        <taxon>Bacilli</taxon>
        <taxon>Bacillales</taxon>
        <taxon>Bacillaceae</taxon>
        <taxon>Bacillus</taxon>
    </lineage>
</organism>
<proteinExistence type="predicted"/>
<dbReference type="Proteomes" id="UP000032247">
    <property type="component" value="Unassembled WGS sequence"/>
</dbReference>
<evidence type="ECO:0000313" key="2">
    <source>
        <dbReference type="Proteomes" id="UP000032247"/>
    </source>
</evidence>
<comment type="caution">
    <text evidence="1">The sequence shown here is derived from an EMBL/GenBank/DDBJ whole genome shotgun (WGS) entry which is preliminary data.</text>
</comment>
<sequence>MLDPPYLILEKFIKPRSAFYLQRFLDFQRAGYQYGWKWIEKFLAYVTREEKKKSQFQVIR</sequence>
<accession>A0A0D1KUC3</accession>
<evidence type="ECO:0000313" key="1">
    <source>
        <dbReference type="EMBL" id="KIU09847.1"/>
    </source>
</evidence>
<reference evidence="1 2" key="1">
    <citation type="submission" date="2014-12" db="EMBL/GenBank/DDBJ databases">
        <title>Comparative genome analysis of Bacillus coagulans HM-08, Clostridium butyricum HM-68, Bacillus subtilis HM-66 and Bacillus licheniformis BL-09.</title>
        <authorList>
            <person name="Zhang H."/>
        </authorList>
    </citation>
    <scope>NUCLEOTIDE SEQUENCE [LARGE SCALE GENOMIC DNA]</scope>
    <source>
        <strain evidence="1 2">HM-66</strain>
    </source>
</reference>
<name>A0A0D1KUC3_BACIU</name>